<dbReference type="InterPro" id="IPR005467">
    <property type="entry name" value="His_kinase_dom"/>
</dbReference>
<dbReference type="InterPro" id="IPR036890">
    <property type="entry name" value="HATPase_C_sf"/>
</dbReference>
<keyword evidence="9" id="KW-0067">ATP-binding</keyword>
<feature type="domain" description="Histidine kinase" evidence="11">
    <location>
        <begin position="317"/>
        <end position="532"/>
    </location>
</feature>
<dbReference type="InterPro" id="IPR004358">
    <property type="entry name" value="Sig_transdc_His_kin-like_C"/>
</dbReference>
<evidence type="ECO:0000256" key="7">
    <source>
        <dbReference type="ARBA" id="ARBA00022741"/>
    </source>
</evidence>
<gene>
    <name evidence="12" type="ORF">DC094_03520</name>
</gene>
<comment type="subcellular location">
    <subcellularLocation>
        <location evidence="2">Cell membrane</location>
        <topology evidence="2">Multi-pass membrane protein</topology>
    </subcellularLocation>
</comment>
<keyword evidence="4" id="KW-1003">Cell membrane</keyword>
<dbReference type="SUPFAM" id="SSF55874">
    <property type="entry name" value="ATPase domain of HSP90 chaperone/DNA topoisomerase II/histidine kinase"/>
    <property type="match status" value="1"/>
</dbReference>
<evidence type="ECO:0000256" key="5">
    <source>
        <dbReference type="ARBA" id="ARBA00022553"/>
    </source>
</evidence>
<keyword evidence="13" id="KW-1185">Reference proteome</keyword>
<proteinExistence type="predicted"/>
<dbReference type="AlphaFoldDB" id="A0A2V1H4E4"/>
<comment type="catalytic activity">
    <reaction evidence="1">
        <text>ATP + protein L-histidine = ADP + protein N-phospho-L-histidine.</text>
        <dbReference type="EC" id="2.7.13.3"/>
    </reaction>
</comment>
<dbReference type="PANTHER" id="PTHR44936:SF10">
    <property type="entry name" value="SENSOR PROTEIN RSTB"/>
    <property type="match status" value="1"/>
</dbReference>
<evidence type="ECO:0000256" key="2">
    <source>
        <dbReference type="ARBA" id="ARBA00004651"/>
    </source>
</evidence>
<dbReference type="EC" id="2.7.13.3" evidence="3"/>
<evidence type="ECO:0000256" key="1">
    <source>
        <dbReference type="ARBA" id="ARBA00000085"/>
    </source>
</evidence>
<evidence type="ECO:0000256" key="4">
    <source>
        <dbReference type="ARBA" id="ARBA00022475"/>
    </source>
</evidence>
<evidence type="ECO:0000259" key="11">
    <source>
        <dbReference type="PROSITE" id="PS50109"/>
    </source>
</evidence>
<name>A0A2V1H4E4_9GAMM</name>
<reference evidence="12 13" key="1">
    <citation type="submission" date="2018-04" db="EMBL/GenBank/DDBJ databases">
        <title>Thalassorhabdus spongiae gen. nov., sp. nov., isolated from a marine sponge in South-West Iceland.</title>
        <authorList>
            <person name="Knobloch S."/>
            <person name="Daussin A."/>
            <person name="Johannsson R."/>
            <person name="Marteinsson V.T."/>
        </authorList>
    </citation>
    <scope>NUCLEOTIDE SEQUENCE [LARGE SCALE GENOMIC DNA]</scope>
    <source>
        <strain evidence="12 13">Hp12</strain>
    </source>
</reference>
<feature type="transmembrane region" description="Helical" evidence="10">
    <location>
        <begin position="236"/>
        <end position="256"/>
    </location>
</feature>
<dbReference type="CDD" id="cd00082">
    <property type="entry name" value="HisKA"/>
    <property type="match status" value="1"/>
</dbReference>
<keyword evidence="5" id="KW-0597">Phosphoprotein</keyword>
<dbReference type="InterPro" id="IPR036097">
    <property type="entry name" value="HisK_dim/P_sf"/>
</dbReference>
<dbReference type="Pfam" id="PF00512">
    <property type="entry name" value="HisKA"/>
    <property type="match status" value="1"/>
</dbReference>
<dbReference type="Gene3D" id="1.10.287.130">
    <property type="match status" value="1"/>
</dbReference>
<dbReference type="Proteomes" id="UP000244906">
    <property type="component" value="Unassembled WGS sequence"/>
</dbReference>
<evidence type="ECO:0000256" key="8">
    <source>
        <dbReference type="ARBA" id="ARBA00022777"/>
    </source>
</evidence>
<keyword evidence="10" id="KW-0472">Membrane</keyword>
<keyword evidence="6" id="KW-0808">Transferase</keyword>
<evidence type="ECO:0000256" key="10">
    <source>
        <dbReference type="SAM" id="Phobius"/>
    </source>
</evidence>
<dbReference type="RefSeq" id="WP_116685683.1">
    <property type="nucleotide sequence ID" value="NZ_CAWNYD010000001.1"/>
</dbReference>
<keyword evidence="10" id="KW-1133">Transmembrane helix</keyword>
<dbReference type="Gene3D" id="3.30.565.10">
    <property type="entry name" value="Histidine kinase-like ATPase, C-terminal domain"/>
    <property type="match status" value="1"/>
</dbReference>
<dbReference type="SMART" id="SM00387">
    <property type="entry name" value="HATPase_c"/>
    <property type="match status" value="1"/>
</dbReference>
<keyword evidence="8" id="KW-0418">Kinase</keyword>
<evidence type="ECO:0000256" key="6">
    <source>
        <dbReference type="ARBA" id="ARBA00022679"/>
    </source>
</evidence>
<dbReference type="GO" id="GO:0005886">
    <property type="term" value="C:plasma membrane"/>
    <property type="evidence" value="ECO:0007669"/>
    <property type="project" value="UniProtKB-SubCell"/>
</dbReference>
<dbReference type="InterPro" id="IPR003594">
    <property type="entry name" value="HATPase_dom"/>
</dbReference>
<evidence type="ECO:0000256" key="9">
    <source>
        <dbReference type="ARBA" id="ARBA00022840"/>
    </source>
</evidence>
<keyword evidence="10" id="KW-0812">Transmembrane</keyword>
<protein>
    <recommendedName>
        <fullName evidence="3">histidine kinase</fullName>
        <ecNumber evidence="3">2.7.13.3</ecNumber>
    </recommendedName>
</protein>
<evidence type="ECO:0000313" key="13">
    <source>
        <dbReference type="Proteomes" id="UP000244906"/>
    </source>
</evidence>
<dbReference type="InterPro" id="IPR003661">
    <property type="entry name" value="HisK_dim/P_dom"/>
</dbReference>
<dbReference type="SUPFAM" id="SSF47384">
    <property type="entry name" value="Homodimeric domain of signal transducing histidine kinase"/>
    <property type="match status" value="1"/>
</dbReference>
<organism evidence="12 13">
    <name type="scientific">Pelagibaculum spongiae</name>
    <dbReference type="NCBI Taxonomy" id="2080658"/>
    <lineage>
        <taxon>Bacteria</taxon>
        <taxon>Pseudomonadati</taxon>
        <taxon>Pseudomonadota</taxon>
        <taxon>Gammaproteobacteria</taxon>
        <taxon>Oceanospirillales</taxon>
        <taxon>Pelagibaculum</taxon>
    </lineage>
</organism>
<dbReference type="PRINTS" id="PR00344">
    <property type="entry name" value="BCTRLSENSOR"/>
</dbReference>
<evidence type="ECO:0000313" key="12">
    <source>
        <dbReference type="EMBL" id="PVZ72098.1"/>
    </source>
</evidence>
<dbReference type="SMART" id="SM00388">
    <property type="entry name" value="HisKA"/>
    <property type="match status" value="1"/>
</dbReference>
<accession>A0A2V1H4E4</accession>
<evidence type="ECO:0000256" key="3">
    <source>
        <dbReference type="ARBA" id="ARBA00012438"/>
    </source>
</evidence>
<dbReference type="PANTHER" id="PTHR44936">
    <property type="entry name" value="SENSOR PROTEIN CREC"/>
    <property type="match status" value="1"/>
</dbReference>
<dbReference type="InterPro" id="IPR050980">
    <property type="entry name" value="2C_sensor_his_kinase"/>
</dbReference>
<dbReference type="GO" id="GO:0000155">
    <property type="term" value="F:phosphorelay sensor kinase activity"/>
    <property type="evidence" value="ECO:0007669"/>
    <property type="project" value="InterPro"/>
</dbReference>
<sequence>MGSIFFRIYSSMLLAFLSIAFAAYVGIAQVNQYRLSEYLDQVAKGTFTLIAEGLARHEGVKQLQWLEAVKRLTQLDLSIKSLAALPLSSGETSQLLNQHFLIKANHKEELALIYVKVPNQSHLYLSGKLKDINEPLSRVTALLILNELGRNPKETRLQVLKQLQSRFGFPIAKVDIYQSGLRGSQINRIKKGDTVVLLESTVSDQPKIFVYAPYGNSGDLLTLGPIPLFNWYPKNLLALLGLLAISLAAAMSYLCVKPLEGRLKKMTEQVSSLGLRGQFSKIDVKGSDAISDFARQVNQMSLQIHSLLENQRELTLAVSHDLKTPVARLKFRMAELEELLSDYMDPIGLPDCEQTVNGIYRDIKQLESLLQEILSYASLDRINNNMEQSPFDLGVETQTLASELSLTYPTLTITQPVAPFTAFGNPQLIRRAIENLLSNACRYASGTIEICLKQTSNLYIVTIIDDGPGIAEQQAQKIFEPFYRIDSSRNSKSGGSGLGLAIVEKIAHLHHGQARLLKSSHGATFEICWPKP</sequence>
<dbReference type="Pfam" id="PF02518">
    <property type="entry name" value="HATPase_c"/>
    <property type="match status" value="1"/>
</dbReference>
<comment type="caution">
    <text evidence="12">The sequence shown here is derived from an EMBL/GenBank/DDBJ whole genome shotgun (WGS) entry which is preliminary data.</text>
</comment>
<dbReference type="GO" id="GO:0005524">
    <property type="term" value="F:ATP binding"/>
    <property type="evidence" value="ECO:0007669"/>
    <property type="project" value="UniProtKB-KW"/>
</dbReference>
<dbReference type="PROSITE" id="PS50109">
    <property type="entry name" value="HIS_KIN"/>
    <property type="match status" value="1"/>
</dbReference>
<keyword evidence="7" id="KW-0547">Nucleotide-binding</keyword>
<dbReference type="OrthoDB" id="9809766at2"/>
<dbReference type="EMBL" id="QDDL01000001">
    <property type="protein sequence ID" value="PVZ72098.1"/>
    <property type="molecule type" value="Genomic_DNA"/>
</dbReference>